<protein>
    <recommendedName>
        <fullName evidence="1">SMEK domain-containing protein</fullName>
    </recommendedName>
</protein>
<dbReference type="InterPro" id="IPR047740">
    <property type="entry name" value="SMEK_dom"/>
</dbReference>
<dbReference type="AlphaFoldDB" id="A0AAP8GTL2"/>
<evidence type="ECO:0000259" key="1">
    <source>
        <dbReference type="Pfam" id="PF21941"/>
    </source>
</evidence>
<dbReference type="Proteomes" id="UP000236165">
    <property type="component" value="Unassembled WGS sequence"/>
</dbReference>
<evidence type="ECO:0000313" key="2">
    <source>
        <dbReference type="EMBL" id="PJN63281.1"/>
    </source>
</evidence>
<reference evidence="2 3" key="1">
    <citation type="submission" date="2016-10" db="EMBL/GenBank/DDBJ databases">
        <title>Genome Sequence of Bacillus weihenstephanensis GM6LP.</title>
        <authorList>
            <person name="Poehlein A."/>
            <person name="Wemheuer F."/>
            <person name="Hollensteiner J."/>
            <person name="Wemheuer B."/>
        </authorList>
    </citation>
    <scope>NUCLEOTIDE SEQUENCE [LARGE SCALE GENOMIC DNA]</scope>
    <source>
        <strain evidence="2 3">GM6LP</strain>
    </source>
</reference>
<proteinExistence type="predicted"/>
<dbReference type="NCBIfam" id="NF033859">
    <property type="entry name" value="SMEK_N"/>
    <property type="match status" value="1"/>
</dbReference>
<sequence length="314" mass="37313">MYKRKDHFENISKMLSILKVYISLHNSAGLRDVNTISEHFFAGLLNKIFDLEFENMNLIKVNFPAIDLGDTNKKICYQVTYTNDRKKLNETLQKFVEHKLYNTFKELNILILSDKKNYKPFNHVTGINFDSKENIIDISSLMYLISRITDTNRLKVISDYLRTELDGILLMDSDPKENNIIEIMEIEILDNLSLLSQAVRYSGIKPITPKDILNHLNDDDFLYYKREKKSVMHMLTKLKFDTYTMYEDKLLSFKSHRAKEIIQLYIQFRIWNKYNKLTEMRLDEFIEFKRILAYELNKHIMGHINAITGESYEN</sequence>
<name>A0AAP8GTL2_BACMY</name>
<accession>A0AAP8GTL2</accession>
<dbReference type="RefSeq" id="WP_103458727.1">
    <property type="nucleotide sequence ID" value="NZ_MKZP01000005.1"/>
</dbReference>
<dbReference type="EMBL" id="MKZQ01000080">
    <property type="protein sequence ID" value="PJN63281.1"/>
    <property type="molecule type" value="Genomic_DNA"/>
</dbReference>
<gene>
    <name evidence="2" type="ORF">BACWE_54750</name>
</gene>
<comment type="caution">
    <text evidence="2">The sequence shown here is derived from an EMBL/GenBank/DDBJ whole genome shotgun (WGS) entry which is preliminary data.</text>
</comment>
<evidence type="ECO:0000313" key="3">
    <source>
        <dbReference type="Proteomes" id="UP000236165"/>
    </source>
</evidence>
<dbReference type="Pfam" id="PF21941">
    <property type="entry name" value="SMEK_N"/>
    <property type="match status" value="1"/>
</dbReference>
<organism evidence="2 3">
    <name type="scientific">Bacillus mycoides</name>
    <dbReference type="NCBI Taxonomy" id="1405"/>
    <lineage>
        <taxon>Bacteria</taxon>
        <taxon>Bacillati</taxon>
        <taxon>Bacillota</taxon>
        <taxon>Bacilli</taxon>
        <taxon>Bacillales</taxon>
        <taxon>Bacillaceae</taxon>
        <taxon>Bacillus</taxon>
        <taxon>Bacillus cereus group</taxon>
    </lineage>
</organism>
<feature type="domain" description="SMEK" evidence="1">
    <location>
        <begin position="10"/>
        <end position="144"/>
    </location>
</feature>